<sequence>MLTFLREIGAIDNISYRQLTGSSKKQSGFDLRELRKKEIIEQKQSGKSTYYLPSSFFITTMVDKDPTMVDKDSINEIFSQLPPSITEILDKIGRRSQDRNLIPDLIIQLCSLRELSISELAILLKRNEKYIKTQYIQPLIEAEKLTYTIPAMISHPDQKYRSKSSLG</sequence>
<protein>
    <submittedName>
        <fullName evidence="1">Uncharacterized protein</fullName>
    </submittedName>
</protein>
<comment type="caution">
    <text evidence="1">The sequence shown here is derived from an EMBL/GenBank/DDBJ whole genome shotgun (WGS) entry which is preliminary data.</text>
</comment>
<dbReference type="EMBL" id="VSSQ01002050">
    <property type="protein sequence ID" value="MPM12990.1"/>
    <property type="molecule type" value="Genomic_DNA"/>
</dbReference>
<proteinExistence type="predicted"/>
<evidence type="ECO:0000313" key="1">
    <source>
        <dbReference type="EMBL" id="MPM12990.1"/>
    </source>
</evidence>
<accession>A0A644X9Z7</accession>
<dbReference type="AlphaFoldDB" id="A0A644X9Z7"/>
<gene>
    <name evidence="1" type="ORF">SDC9_59345</name>
</gene>
<reference evidence="1" key="1">
    <citation type="submission" date="2019-08" db="EMBL/GenBank/DDBJ databases">
        <authorList>
            <person name="Kucharzyk K."/>
            <person name="Murdoch R.W."/>
            <person name="Higgins S."/>
            <person name="Loffler F."/>
        </authorList>
    </citation>
    <scope>NUCLEOTIDE SEQUENCE</scope>
</reference>
<name>A0A644X9Z7_9ZZZZ</name>
<organism evidence="1">
    <name type="scientific">bioreactor metagenome</name>
    <dbReference type="NCBI Taxonomy" id="1076179"/>
    <lineage>
        <taxon>unclassified sequences</taxon>
        <taxon>metagenomes</taxon>
        <taxon>ecological metagenomes</taxon>
    </lineage>
</organism>